<gene>
    <name evidence="2" type="ORF">QUV96_09070</name>
</gene>
<proteinExistence type="predicted"/>
<name>A0ABT7UDU0_9FIRM</name>
<dbReference type="RefSeq" id="WP_289608230.1">
    <property type="nucleotide sequence ID" value="NZ_JAUDCG010000044.1"/>
</dbReference>
<feature type="transmembrane region" description="Helical" evidence="1">
    <location>
        <begin position="97"/>
        <end position="118"/>
    </location>
</feature>
<reference evidence="2 3" key="2">
    <citation type="submission" date="2023-06" db="EMBL/GenBank/DDBJ databases">
        <title>Identification and characterization of horizontal gene transfer across gut microbiota members of farm animals based on homology search.</title>
        <authorList>
            <person name="Schwarzerova J."/>
            <person name="Nykrynova M."/>
            <person name="Jureckova K."/>
            <person name="Cejkova D."/>
            <person name="Rychlik I."/>
        </authorList>
    </citation>
    <scope>NUCLEOTIDE SEQUENCE [LARGE SCALE GENOMIC DNA]</scope>
    <source>
        <strain evidence="2 3">ET39</strain>
    </source>
</reference>
<protein>
    <submittedName>
        <fullName evidence="2">Rod shape-determining protein MreD</fullName>
    </submittedName>
</protein>
<dbReference type="EMBL" id="JAUDCG010000044">
    <property type="protein sequence ID" value="MDM8157787.1"/>
    <property type="molecule type" value="Genomic_DNA"/>
</dbReference>
<keyword evidence="1" id="KW-1133">Transmembrane helix</keyword>
<feature type="transmembrane region" description="Helical" evidence="1">
    <location>
        <begin position="6"/>
        <end position="23"/>
    </location>
</feature>
<feature type="transmembrane region" description="Helical" evidence="1">
    <location>
        <begin position="30"/>
        <end position="46"/>
    </location>
</feature>
<feature type="transmembrane region" description="Helical" evidence="1">
    <location>
        <begin position="58"/>
        <end position="85"/>
    </location>
</feature>
<keyword evidence="1" id="KW-0472">Membrane</keyword>
<dbReference type="Proteomes" id="UP001529340">
    <property type="component" value="Unassembled WGS sequence"/>
</dbReference>
<organism evidence="2 3">
    <name type="scientific">Amedibacillus dolichus</name>
    <dbReference type="NCBI Taxonomy" id="31971"/>
    <lineage>
        <taxon>Bacteria</taxon>
        <taxon>Bacillati</taxon>
        <taxon>Bacillota</taxon>
        <taxon>Erysipelotrichia</taxon>
        <taxon>Erysipelotrichales</taxon>
        <taxon>Erysipelotrichaceae</taxon>
        <taxon>Amedibacillus</taxon>
    </lineage>
</organism>
<evidence type="ECO:0000313" key="2">
    <source>
        <dbReference type="EMBL" id="MDM8157787.1"/>
    </source>
</evidence>
<accession>A0ABT7UDU0</accession>
<sequence length="184" mass="21338">MANGIFFTVCTLLDLVISVLFPGSYRMNDLVFISSLGFCSLVLVIREYDLLDRCLMAFLYGLIVDLFIMNTFLLYACTYLLIALLLQLWSRHMGDSVLESVILCIATIFVKDLLIFFYMRMSGISELSFAGWIVSYEFLSIIGNGVLVFAVVLLQRIKNDYQRMKARKIRQEEKVRWYTLRSKK</sequence>
<comment type="caution">
    <text evidence="2">The sequence shown here is derived from an EMBL/GenBank/DDBJ whole genome shotgun (WGS) entry which is preliminary data.</text>
</comment>
<keyword evidence="3" id="KW-1185">Reference proteome</keyword>
<keyword evidence="1" id="KW-0812">Transmembrane</keyword>
<feature type="transmembrane region" description="Helical" evidence="1">
    <location>
        <begin position="130"/>
        <end position="154"/>
    </location>
</feature>
<evidence type="ECO:0000313" key="3">
    <source>
        <dbReference type="Proteomes" id="UP001529340"/>
    </source>
</evidence>
<reference evidence="3" key="1">
    <citation type="submission" date="2023-06" db="EMBL/GenBank/DDBJ databases">
        <title>Identification and characterization of horizontal gene transfer across gut microbiota members of farm animals based on homology search.</title>
        <authorList>
            <person name="Zeman M."/>
            <person name="Kubasova T."/>
            <person name="Jahodarova E."/>
            <person name="Nykrynova M."/>
            <person name="Rychlik I."/>
        </authorList>
    </citation>
    <scope>NUCLEOTIDE SEQUENCE [LARGE SCALE GENOMIC DNA]</scope>
    <source>
        <strain evidence="3">ET39</strain>
    </source>
</reference>
<evidence type="ECO:0000256" key="1">
    <source>
        <dbReference type="SAM" id="Phobius"/>
    </source>
</evidence>